<protein>
    <submittedName>
        <fullName evidence="2">Metal-dependent hydrolase</fullName>
    </submittedName>
</protein>
<dbReference type="EMBL" id="UFTJ01000001">
    <property type="protein sequence ID" value="SSZ46431.1"/>
    <property type="molecule type" value="Genomic_DNA"/>
</dbReference>
<dbReference type="SMART" id="SM00849">
    <property type="entry name" value="Lactamase_B"/>
    <property type="match status" value="1"/>
</dbReference>
<name>A0A376BY72_9FLAO</name>
<accession>A0A376BY72</accession>
<dbReference type="NCBIfam" id="NF001911">
    <property type="entry name" value="PRK00685.1"/>
    <property type="match status" value="1"/>
</dbReference>
<dbReference type="PANTHER" id="PTHR43546">
    <property type="entry name" value="UPF0173 METAL-DEPENDENT HYDROLASE MJ1163-RELATED"/>
    <property type="match status" value="1"/>
</dbReference>
<organism evidence="2 3">
    <name type="scientific">Bergeyella zoohelcum</name>
    <dbReference type="NCBI Taxonomy" id="1015"/>
    <lineage>
        <taxon>Bacteria</taxon>
        <taxon>Pseudomonadati</taxon>
        <taxon>Bacteroidota</taxon>
        <taxon>Flavobacteriia</taxon>
        <taxon>Flavobacteriales</taxon>
        <taxon>Weeksellaceae</taxon>
        <taxon>Bergeyella</taxon>
    </lineage>
</organism>
<dbReference type="InterPro" id="IPR001279">
    <property type="entry name" value="Metallo-B-lactamas"/>
</dbReference>
<reference evidence="2 3" key="1">
    <citation type="submission" date="2018-06" db="EMBL/GenBank/DDBJ databases">
        <authorList>
            <consortium name="Pathogen Informatics"/>
            <person name="Doyle S."/>
        </authorList>
    </citation>
    <scope>NUCLEOTIDE SEQUENCE [LARGE SCALE GENOMIC DNA]</scope>
    <source>
        <strain evidence="2 3">NCTC11661</strain>
    </source>
</reference>
<sequence length="228" mass="25208">MDIQFLGQNCFLIQYKGKNILTDPFYNFQKEKSGFDITKSKIDFVLITHAHGDHTADVKEVLQHHPEATIIGQPEICGHFGHSKNIDLNIGGSTMIEDLRITMVPAHHTSSFPDGSYGGTASGYMLQCNEKCVYLAGDTGVMADMKLFPTLFGTITEAILPIGGHYTMDAQQASIAAKELLKTTKVIGCHFDTFPPIRIHHAWAKEVFEQKDITLTLPEVGERIALTS</sequence>
<dbReference type="Pfam" id="PF13483">
    <property type="entry name" value="Lactamase_B_3"/>
    <property type="match status" value="1"/>
</dbReference>
<dbReference type="Gene3D" id="3.60.15.10">
    <property type="entry name" value="Ribonuclease Z/Hydroxyacylglutathione hydrolase-like"/>
    <property type="match status" value="1"/>
</dbReference>
<dbReference type="Proteomes" id="UP000255515">
    <property type="component" value="Unassembled WGS sequence"/>
</dbReference>
<dbReference type="AlphaFoldDB" id="A0A376BY72"/>
<dbReference type="GO" id="GO:0016787">
    <property type="term" value="F:hydrolase activity"/>
    <property type="evidence" value="ECO:0007669"/>
    <property type="project" value="UniProtKB-KW"/>
</dbReference>
<dbReference type="InterPro" id="IPR036866">
    <property type="entry name" value="RibonucZ/Hydroxyglut_hydro"/>
</dbReference>
<feature type="domain" description="Metallo-beta-lactamase" evidence="1">
    <location>
        <begin position="7"/>
        <end position="190"/>
    </location>
</feature>
<gene>
    <name evidence="2" type="ORF">NCTC11661_00070</name>
</gene>
<keyword evidence="2" id="KW-0378">Hydrolase</keyword>
<proteinExistence type="predicted"/>
<dbReference type="InterPro" id="IPR050114">
    <property type="entry name" value="UPF0173_UPF0282_UlaG_hydrolase"/>
</dbReference>
<dbReference type="RefSeq" id="WP_002687541.1">
    <property type="nucleotide sequence ID" value="NZ_UFTJ01000001.1"/>
</dbReference>
<evidence type="ECO:0000313" key="2">
    <source>
        <dbReference type="EMBL" id="SSZ46431.1"/>
    </source>
</evidence>
<evidence type="ECO:0000313" key="3">
    <source>
        <dbReference type="Proteomes" id="UP000255515"/>
    </source>
</evidence>
<dbReference type="PANTHER" id="PTHR43546:SF3">
    <property type="entry name" value="UPF0173 METAL-DEPENDENT HYDROLASE MJ1163"/>
    <property type="match status" value="1"/>
</dbReference>
<evidence type="ECO:0000259" key="1">
    <source>
        <dbReference type="SMART" id="SM00849"/>
    </source>
</evidence>
<dbReference type="SUPFAM" id="SSF56281">
    <property type="entry name" value="Metallo-hydrolase/oxidoreductase"/>
    <property type="match status" value="1"/>
</dbReference>